<reference evidence="2" key="2">
    <citation type="journal article" date="2015" name="Fish Shellfish Immunol.">
        <title>Early steps in the European eel (Anguilla anguilla)-Vibrio vulnificus interaction in the gills: Role of the RtxA13 toxin.</title>
        <authorList>
            <person name="Callol A."/>
            <person name="Pajuelo D."/>
            <person name="Ebbesson L."/>
            <person name="Teles M."/>
            <person name="MacKenzie S."/>
            <person name="Amaro C."/>
        </authorList>
    </citation>
    <scope>NUCLEOTIDE SEQUENCE</scope>
</reference>
<sequence length="56" mass="6702">MVTPDNSEIPVQFMLWLCVCVCFFCLKKKNFNHSIYGERQRTIYNLLCSQMCNIMF</sequence>
<keyword evidence="1" id="KW-1133">Transmembrane helix</keyword>
<keyword evidence="1" id="KW-0812">Transmembrane</keyword>
<accession>A0A0E9S0A3</accession>
<evidence type="ECO:0000256" key="1">
    <source>
        <dbReference type="SAM" id="Phobius"/>
    </source>
</evidence>
<dbReference type="AlphaFoldDB" id="A0A0E9S0A3"/>
<dbReference type="EMBL" id="GBXM01073708">
    <property type="protein sequence ID" value="JAH34869.1"/>
    <property type="molecule type" value="Transcribed_RNA"/>
</dbReference>
<organism evidence="2">
    <name type="scientific">Anguilla anguilla</name>
    <name type="common">European freshwater eel</name>
    <name type="synonym">Muraena anguilla</name>
    <dbReference type="NCBI Taxonomy" id="7936"/>
    <lineage>
        <taxon>Eukaryota</taxon>
        <taxon>Metazoa</taxon>
        <taxon>Chordata</taxon>
        <taxon>Craniata</taxon>
        <taxon>Vertebrata</taxon>
        <taxon>Euteleostomi</taxon>
        <taxon>Actinopterygii</taxon>
        <taxon>Neopterygii</taxon>
        <taxon>Teleostei</taxon>
        <taxon>Anguilliformes</taxon>
        <taxon>Anguillidae</taxon>
        <taxon>Anguilla</taxon>
    </lineage>
</organism>
<evidence type="ECO:0000313" key="2">
    <source>
        <dbReference type="EMBL" id="JAH34869.1"/>
    </source>
</evidence>
<feature type="transmembrane region" description="Helical" evidence="1">
    <location>
        <begin position="6"/>
        <end position="26"/>
    </location>
</feature>
<reference evidence="2" key="1">
    <citation type="submission" date="2014-11" db="EMBL/GenBank/DDBJ databases">
        <authorList>
            <person name="Amaro Gonzalez C."/>
        </authorList>
    </citation>
    <scope>NUCLEOTIDE SEQUENCE</scope>
</reference>
<proteinExistence type="predicted"/>
<protein>
    <submittedName>
        <fullName evidence="2">Uncharacterized protein</fullName>
    </submittedName>
</protein>
<keyword evidence="1" id="KW-0472">Membrane</keyword>
<name>A0A0E9S0A3_ANGAN</name>